<organism evidence="2 3">
    <name type="scientific">Monilinia fructigena</name>
    <dbReference type="NCBI Taxonomy" id="38457"/>
    <lineage>
        <taxon>Eukaryota</taxon>
        <taxon>Fungi</taxon>
        <taxon>Dikarya</taxon>
        <taxon>Ascomycota</taxon>
        <taxon>Pezizomycotina</taxon>
        <taxon>Leotiomycetes</taxon>
        <taxon>Helotiales</taxon>
        <taxon>Sclerotiniaceae</taxon>
        <taxon>Monilinia</taxon>
    </lineage>
</organism>
<keyword evidence="1" id="KW-0812">Transmembrane</keyword>
<dbReference type="PANTHER" id="PTHR47842">
    <property type="entry name" value="EXPRESSED PROTEIN"/>
    <property type="match status" value="1"/>
</dbReference>
<keyword evidence="3" id="KW-1185">Reference proteome</keyword>
<evidence type="ECO:0000313" key="2">
    <source>
        <dbReference type="EMBL" id="RAL68411.1"/>
    </source>
</evidence>
<keyword evidence="1" id="KW-0472">Membrane</keyword>
<sequence length="188" mass="20334">MSSAALYQGVTSIRQHAKDIVALLYPWLQGRGRYLWRDMGAKEVDKTVKEKKPVAALPAPPSPEVPAWKKWGTLAMYAGAAGAVAAGGAAAYFKKDQIQEGWTWWDHILSFVGCLMKGEELKEESSGNGDSAQGTRVGWANLYTRLGKEAVSKADGSLVGDYVLSKETIQGIMLLSEEAKEIDSGVVD</sequence>
<accession>A0A395J7U7</accession>
<comment type="caution">
    <text evidence="2">The sequence shown here is derived from an EMBL/GenBank/DDBJ whole genome shotgun (WGS) entry which is preliminary data.</text>
</comment>
<dbReference type="AlphaFoldDB" id="A0A395J7U7"/>
<name>A0A395J7U7_9HELO</name>
<proteinExistence type="predicted"/>
<feature type="transmembrane region" description="Helical" evidence="1">
    <location>
        <begin position="74"/>
        <end position="93"/>
    </location>
</feature>
<dbReference type="OrthoDB" id="442243at2759"/>
<dbReference type="EMBL" id="QKRW01000001">
    <property type="protein sequence ID" value="RAL68411.1"/>
    <property type="molecule type" value="Genomic_DNA"/>
</dbReference>
<reference evidence="2 3" key="1">
    <citation type="submission" date="2018-06" db="EMBL/GenBank/DDBJ databases">
        <title>Genome Sequence of the Brown Rot Fungal Pathogen Monilinia fructigena.</title>
        <authorList>
            <person name="Landi L."/>
            <person name="De Miccolis Angelini R.M."/>
            <person name="Pollastro S."/>
            <person name="Abate D."/>
            <person name="Faretra F."/>
            <person name="Romanazzi G."/>
        </authorList>
    </citation>
    <scope>NUCLEOTIDE SEQUENCE [LARGE SCALE GENOMIC DNA]</scope>
    <source>
        <strain evidence="2 3">Mfrg269</strain>
    </source>
</reference>
<protein>
    <submittedName>
        <fullName evidence="2">Uncharacterized protein</fullName>
    </submittedName>
</protein>
<keyword evidence="1" id="KW-1133">Transmembrane helix</keyword>
<evidence type="ECO:0000256" key="1">
    <source>
        <dbReference type="SAM" id="Phobius"/>
    </source>
</evidence>
<dbReference type="PANTHER" id="PTHR47842:SF1">
    <property type="entry name" value="DUF676 DOMAIN-CONTAINING PROTEIN"/>
    <property type="match status" value="1"/>
</dbReference>
<gene>
    <name evidence="2" type="ORF">DID88_007142</name>
</gene>
<evidence type="ECO:0000313" key="3">
    <source>
        <dbReference type="Proteomes" id="UP000249056"/>
    </source>
</evidence>
<dbReference type="Proteomes" id="UP000249056">
    <property type="component" value="Unassembled WGS sequence"/>
</dbReference>